<organism evidence="4 5">
    <name type="scientific">Tetrabaena socialis</name>
    <dbReference type="NCBI Taxonomy" id="47790"/>
    <lineage>
        <taxon>Eukaryota</taxon>
        <taxon>Viridiplantae</taxon>
        <taxon>Chlorophyta</taxon>
        <taxon>core chlorophytes</taxon>
        <taxon>Chlorophyceae</taxon>
        <taxon>CS clade</taxon>
        <taxon>Chlamydomonadales</taxon>
        <taxon>Tetrabaenaceae</taxon>
        <taxon>Tetrabaena</taxon>
    </lineage>
</organism>
<dbReference type="PROSITE" id="PS51900">
    <property type="entry name" value="CB"/>
    <property type="match status" value="1"/>
</dbReference>
<sequence>MGMTMGMRWLAGQLASNSRNSLSANTWKQYERAWLKFVAFCAQHEMDPHRCNSAFVSLYFTQLNNEGEQRAVGHQLIDQASAAISASYRIAGLASPCDGPLCTVAHEAARCTLITQKRPRAEVAFEDLQQLLNHHLPPNGPEPTLEVRMLVTGVLLCYTGLLRFDDLSRVLVHEDLLRIYPGEHLELFLWKSKTDQCAEGAWVTIGATEGPHCVVGLVEKLLARGAYDRSPPPGRDGGPLIRAVVTDAGGEQRLEHRSTQLPEITPALQYKVVLKRVNELFGEAGVTKKIGMHAFRVAGATEAVNAGTDRVMVQKLGRWATAETFEKVYVKDTVPKRDHRAYN</sequence>
<dbReference type="GO" id="GO:0003677">
    <property type="term" value="F:DNA binding"/>
    <property type="evidence" value="ECO:0007669"/>
    <property type="project" value="UniProtKB-KW"/>
</dbReference>
<dbReference type="Proteomes" id="UP000236333">
    <property type="component" value="Unassembled WGS sequence"/>
</dbReference>
<keyword evidence="2" id="KW-0233">DNA recombination</keyword>
<dbReference type="InterPro" id="IPR044068">
    <property type="entry name" value="CB"/>
</dbReference>
<dbReference type="PANTHER" id="PTHR34605:SF4">
    <property type="entry name" value="DNA ADENINE METHYLTRANSFERASE"/>
    <property type="match status" value="1"/>
</dbReference>
<keyword evidence="5" id="KW-1185">Reference proteome</keyword>
<keyword evidence="1" id="KW-0238">DNA-binding</keyword>
<protein>
    <recommendedName>
        <fullName evidence="3">Core-binding (CB) domain-containing protein</fullName>
    </recommendedName>
</protein>
<dbReference type="InterPro" id="IPR013762">
    <property type="entry name" value="Integrase-like_cat_sf"/>
</dbReference>
<dbReference type="SUPFAM" id="SSF47823">
    <property type="entry name" value="lambda integrase-like, N-terminal domain"/>
    <property type="match status" value="1"/>
</dbReference>
<dbReference type="SUPFAM" id="SSF56349">
    <property type="entry name" value="DNA breaking-rejoining enzymes"/>
    <property type="match status" value="1"/>
</dbReference>
<accession>A0A2J7ZT65</accession>
<dbReference type="GO" id="GO:0006310">
    <property type="term" value="P:DNA recombination"/>
    <property type="evidence" value="ECO:0007669"/>
    <property type="project" value="UniProtKB-KW"/>
</dbReference>
<feature type="domain" description="Core-binding (CB)" evidence="3">
    <location>
        <begin position="1"/>
        <end position="92"/>
    </location>
</feature>
<dbReference type="EMBL" id="PGGS01000501">
    <property type="protein sequence ID" value="PNH03452.1"/>
    <property type="molecule type" value="Genomic_DNA"/>
</dbReference>
<comment type="caution">
    <text evidence="4">The sequence shown here is derived from an EMBL/GenBank/DDBJ whole genome shotgun (WGS) entry which is preliminary data.</text>
</comment>
<name>A0A2J7ZT65_9CHLO</name>
<dbReference type="PANTHER" id="PTHR34605">
    <property type="entry name" value="PHAGE_INTEGRASE DOMAIN-CONTAINING PROTEIN"/>
    <property type="match status" value="1"/>
</dbReference>
<dbReference type="Gene3D" id="1.10.443.10">
    <property type="entry name" value="Intergrase catalytic core"/>
    <property type="match status" value="1"/>
</dbReference>
<reference evidence="4 5" key="1">
    <citation type="journal article" date="2017" name="Mol. Biol. Evol.">
        <title>The 4-celled Tetrabaena socialis nuclear genome reveals the essential components for genetic control of cell number at the origin of multicellularity in the volvocine lineage.</title>
        <authorList>
            <person name="Featherston J."/>
            <person name="Arakaki Y."/>
            <person name="Hanschen E.R."/>
            <person name="Ferris P.J."/>
            <person name="Michod R.E."/>
            <person name="Olson B.J.S.C."/>
            <person name="Nozaki H."/>
            <person name="Durand P.M."/>
        </authorList>
    </citation>
    <scope>NUCLEOTIDE SEQUENCE [LARGE SCALE GENOMIC DNA]</scope>
    <source>
        <strain evidence="4 5">NIES-571</strain>
    </source>
</reference>
<dbReference type="InterPro" id="IPR011010">
    <property type="entry name" value="DNA_brk_join_enz"/>
</dbReference>
<gene>
    <name evidence="4" type="ORF">TSOC_010494</name>
</gene>
<evidence type="ECO:0000256" key="2">
    <source>
        <dbReference type="ARBA" id="ARBA00023172"/>
    </source>
</evidence>
<evidence type="ECO:0000259" key="3">
    <source>
        <dbReference type="PROSITE" id="PS51900"/>
    </source>
</evidence>
<dbReference type="InterPro" id="IPR010998">
    <property type="entry name" value="Integrase_recombinase_N"/>
</dbReference>
<evidence type="ECO:0000313" key="5">
    <source>
        <dbReference type="Proteomes" id="UP000236333"/>
    </source>
</evidence>
<evidence type="ECO:0000256" key="1">
    <source>
        <dbReference type="ARBA" id="ARBA00023125"/>
    </source>
</evidence>
<dbReference type="AlphaFoldDB" id="A0A2J7ZT65"/>
<dbReference type="GO" id="GO:0015074">
    <property type="term" value="P:DNA integration"/>
    <property type="evidence" value="ECO:0007669"/>
    <property type="project" value="InterPro"/>
</dbReference>
<dbReference type="OrthoDB" id="550499at2759"/>
<proteinExistence type="predicted"/>
<dbReference type="InterPro" id="IPR052925">
    <property type="entry name" value="Phage_Integrase-like_Recomb"/>
</dbReference>
<dbReference type="Gene3D" id="1.10.150.130">
    <property type="match status" value="1"/>
</dbReference>
<evidence type="ECO:0000313" key="4">
    <source>
        <dbReference type="EMBL" id="PNH03452.1"/>
    </source>
</evidence>